<feature type="compositionally biased region" description="Basic and acidic residues" evidence="8">
    <location>
        <begin position="382"/>
        <end position="396"/>
    </location>
</feature>
<dbReference type="PROSITE" id="PS00330">
    <property type="entry name" value="HEMOLYSIN_CALCIUM"/>
    <property type="match status" value="2"/>
</dbReference>
<feature type="compositionally biased region" description="Acidic residues" evidence="8">
    <location>
        <begin position="2558"/>
        <end position="2567"/>
    </location>
</feature>
<evidence type="ECO:0000256" key="1">
    <source>
        <dbReference type="ARBA" id="ARBA00004370"/>
    </source>
</evidence>
<dbReference type="PRINTS" id="PR01488">
    <property type="entry name" value="RTXTOXINA"/>
</dbReference>
<dbReference type="Gene3D" id="2.150.10.10">
    <property type="entry name" value="Serralysin-like metalloprotease, C-terminal"/>
    <property type="match status" value="2"/>
</dbReference>
<sequence>MALRRLLAAATATVVTAAMALVWTAAPAHADEAWETALKNLMARTATWSEGGLDRVGLLAQPLPLLGVSPGSLVDADHLARAASDALATGLNRDDVDLGGGTRLTSQVTTSGGDHLLDVLLTTKREVADRDLAVGGVTLDKAATVTGWATLHLRARHTAAGETYLVRDGDTPRIDIDAAARLRADLDKATAAYGILGVTLTAGSSLTARTHVKVTLTDPNGDGKLAFDTAAGANTGELGATGSLAGLVQASLDGSGGGRISDTETEAGPGSVHGVIKLGAATSGAPFALPAIAATVAVDWNDIAAGAPTVTTTGLDETIAKFRNMSPLDLASGLAQLATLLSGVQRSGPAGNLDLPFLKGTFADAVQVNEKLTAFLKKHVHPRPDDPAFDPSKDDPAQAGQPTFSSIQELVALLAAEGLPVDGLAFAGDKLTFRVKLERESTVEVPLDPGAASTSGRGATYTANGFTVAGDRFTPGALVGQRVVAGTSAGTVQANTANSVTLAQPWIGGQPTNDSVWVISGSSPNIGAVELASAFTDPVDDNRKVGLRVANAQASLARVKPRYSAAVTLVLDLRDDLGSPAANADRVLLRTDPAVPLFTADFPIATGVDFYATAGFLKVKLGGDLTVGPATAGQRMLQVSFKQAQDISLGTLFSKLRSEPGSLFAVSSSVKTTGRVKVGVPGDTGPLGQGIGVDVSWIAGQQPVVNTSGLSGLFAVDFDPDDPKALFAVVVEALRLVNSALSQPAGGSGPLDKEIPLIGRSARQLLGADESGVGGDVTYAADGANFTLHDGTRDSDSAFDPKLAGRTIVIGSQAYRVLDRIDGQTLRIDAAGTPKPTDGTAYALRPELADALDTLLAAPPDNLQDALDVLNRAIGTGSGVSFTLDQREGGPFLRIGLDWKRDFHTGGPINVGFGGGRDLVSLDSSGTFALDVSANAKLGLLLPLRLDSAPLLDHTSSAGVTVSGGITNGAIAARVGPLALDLGKKDTDPATVRANLSVGLGGLTEDGPISNLLAVTPQFTTTGTDCGGGVGGTTVPICARAPLYVNNCEPADATNLFTFTMGLDLTPTAGTPNLDSCFANLAMKLTDFNVGIDGYLAKVEEALRLASFDGKLPLVGDDLAQGQKFVAQLRADVKAAIGPVLANATLDSAGMQAALNDVLADLDSGVSVVVGCRSGVTVPCKPEDFQSIRIKLTTSRGAPTVADGCTDVTDNGCLGVNVPLDLGIPGLSLKAKKGATDGIQAKLGWKLHLDLVLDREEGFYVPTHDGDTTPEVQIGANFDMTGDLAAQLAFIQVNATKQKTDPLVKAYFGVDLKGSPEEKSCFDPTDTVACAGDPGAKLTLAEFGDLGELLATDLTAKVDIDWKLKAVVNTGDEAGSALPGISARFGLSWALTHKQGQLEATGAGVDQGLKVTFTEIELDAGAFFDKILKPVVAKLKTVTGPLQPVLDTLYAPIPVLSDLSKATGGPDITLVWLAKTFSTLSGGPDLRFVDTVREVINFVNKDLDCDTGCAIPLGQFLVDPAKALTTEASPASAESLIDRASDLTKAPSDTTVKQAIDNAAGGDGDKLFTPKAGETKSTAEKTGFSFPIFDNPGSLFGLLMGQDVELVSFDSGPLTLGFSWRQSFGPVYAPPPVMITLAGSASVTARFIAGLDTAGIRHAIEAANDGTAVDAVSLLDGLYFKTADSTGKAVPVVTLRGEIAAGAEVSVLIVKAGIQGGIRLTVGFSWNDPNNDGKFRTSEFLQALLVNPICLFTTSGQLSVFLKVYITIDLFLFSKTFDFTLVDATLLDFRAQPDCKPKPPELGGTVGDTLVVFAGRFGKDAQRGNSAWDNTKPTYAGDVIKVYALHYATGDAGFDGFAVEALGRKQEFLDPNLERVVVDGRGYQVADAAKTSMSVLMLGDGDTGGDGTKTSTFDKEAVVIGSDGRDQIRTGTGPAWVDGRGGDDVIVTAEAAGQVARVAGGPGQDTVTTGDGNDVVAGDSTLGGTDRPATPVQTGVGSTSLSGLIDWTTLTAPGEGATGDTDHVTVGHGASTVYGNGGDDVLGVVLDDRPNGKNTLVGGPGGDTVNGGKNDDTIHAYDSTVPADADQTGAGDVGLVNQVDTGAGQDTVYGSAGTDLVVSHSANGQTGHLYGYGGEDVLVGGYGTDQIFGGPADDYVIAEPSSVGAPGASDGYGPYREVTHQPLPSGTQSQAKLLVGGLGSDHVIGGDGGATVFGDRHLPAETCADATSADAQPTPADQGAADLILGGSGVEVVSAGGGNDRADLGGGADRACGQLGDDTLHLGGDADRAWGGPGVDQLLGDDGDDLLFGNAGDDGLFGGPGVDTAEGDEGGDQVFGGPDADVLYGGGRAAGLTDGRDFLYGEEGADRIVGDNGTARVGDVGPYPLDLAGDVAGAGAGDVISGGGDDDVAYGGLGDDRINGDGGNDQIEGNNGADLVHGDLGRDEIVGGSGQEPTAGTGRPDGGDQLYGDADTDLIAGDNARFAPATTDATRVTQGRTGPQRRVTLLDLGFTPAAGTSGGDLISGGDADDVLFGQGGPDRVRGDGGADFAEGGPGSDWVEGDSGDDDLVGGSSTAYDGTGAATTGQPDAADAVFGGPGSDAVIGDNGAVLRPLAGEQPTPVTVRAAADATAFGPRIVVLLDRAAATANRYGADRISGGDGVDTLWGQDGDDALTGDGDGDYLEGNGGADALRGDSPLGAAGRSTVTPLPDPGWPGEPSAAADLVGAGAPAGQDDLIGGSAAAGFRDTGDVIEGNGGDDVVLGDNGSLLRTVSTVAGRQVERVYTERYPTGAVPADATVVRTHDPALPGPSTRFCTTAQPTCEPAGAFGADQLYGDGGNDGVWGQDGDDTIRGGAGDDDLLGELGADTVYGDDGRDAILGDRGGVVNQYLNADDVAALGFTTTLSSTPQETYTGFRAGDYDRRVDLLHDTDGDAWIGSATSAPMPYAGLTSGAGDVLRGGPGADNIHGGFGDDIANGDSGGDEVFGGEGADVLWGGQGCDRVLDAANPQCLVAGVFSAAARGDHDQYVDHLFGGAGATSGPAVTAMLGADLLDFRPRGAYPGNCAAGAWPVDTTSGTIDPCRWFELTGLDNDDPADNQHHHGTDWMYGGWDRDVLQGDVTQNGPNNGDRLFDWNGAYNLFTHCNAAYGGFNDVRQHSPAMQDFLTRLAWATGAGRSPSDVTTAGTSAFIELSYVYPRDNPDQGAGAAFPTTPGHFDGPSCTD</sequence>
<keyword evidence="3" id="KW-0964">Secreted</keyword>
<dbReference type="EMBL" id="LT607751">
    <property type="protein sequence ID" value="SCG60823.1"/>
    <property type="molecule type" value="Genomic_DNA"/>
</dbReference>
<proteinExistence type="predicted"/>
<evidence type="ECO:0000313" key="10">
    <source>
        <dbReference type="EMBL" id="SCG60823.1"/>
    </source>
</evidence>
<feature type="region of interest" description="Disordered" evidence="8">
    <location>
        <begin position="381"/>
        <end position="401"/>
    </location>
</feature>
<dbReference type="InterPro" id="IPR001343">
    <property type="entry name" value="Hemolysn_Ca-bd"/>
</dbReference>
<feature type="region of interest" description="Disordered" evidence="8">
    <location>
        <begin position="3200"/>
        <end position="3220"/>
    </location>
</feature>
<keyword evidence="9" id="KW-0732">Signal</keyword>
<dbReference type="PANTHER" id="PTHR38340:SF1">
    <property type="entry name" value="S-LAYER PROTEIN"/>
    <property type="match status" value="1"/>
</dbReference>
<feature type="region of interest" description="Disordered" evidence="8">
    <location>
        <begin position="2517"/>
        <end position="2583"/>
    </location>
</feature>
<accession>A0A1C5IRQ6</accession>
<dbReference type="Proteomes" id="UP000198210">
    <property type="component" value="Chromosome I"/>
</dbReference>
<dbReference type="InterPro" id="IPR011049">
    <property type="entry name" value="Serralysin-like_metalloprot_C"/>
</dbReference>
<keyword evidence="4" id="KW-0800">Toxin</keyword>
<dbReference type="GO" id="GO:0016020">
    <property type="term" value="C:membrane"/>
    <property type="evidence" value="ECO:0007669"/>
    <property type="project" value="UniProtKB-SubCell"/>
</dbReference>
<evidence type="ECO:0000256" key="8">
    <source>
        <dbReference type="SAM" id="MobiDB-lite"/>
    </source>
</evidence>
<evidence type="ECO:0000256" key="3">
    <source>
        <dbReference type="ARBA" id="ARBA00022525"/>
    </source>
</evidence>
<protein>
    <submittedName>
        <fullName evidence="10">Ca2+-binding protein, RTX toxin-related</fullName>
    </submittedName>
</protein>
<feature type="signal peptide" evidence="9">
    <location>
        <begin position="1"/>
        <end position="30"/>
    </location>
</feature>
<dbReference type="InterPro" id="IPR018511">
    <property type="entry name" value="Hemolysin-typ_Ca-bd_CS"/>
</dbReference>
<name>A0A1C5IRQ6_9ACTN</name>
<evidence type="ECO:0000313" key="11">
    <source>
        <dbReference type="Proteomes" id="UP000198210"/>
    </source>
</evidence>
<evidence type="ECO:0000256" key="2">
    <source>
        <dbReference type="ARBA" id="ARBA00004613"/>
    </source>
</evidence>
<gene>
    <name evidence="10" type="ORF">GA0074704_3721</name>
</gene>
<evidence type="ECO:0000256" key="5">
    <source>
        <dbReference type="ARBA" id="ARBA00022737"/>
    </source>
</evidence>
<dbReference type="InterPro" id="IPR050557">
    <property type="entry name" value="RTX_toxin/Mannuronan_C5-epim"/>
</dbReference>
<feature type="compositionally biased region" description="Acidic residues" evidence="8">
    <location>
        <begin position="2667"/>
        <end position="2680"/>
    </location>
</feature>
<feature type="region of interest" description="Disordered" evidence="8">
    <location>
        <begin position="2666"/>
        <end position="2710"/>
    </location>
</feature>
<evidence type="ECO:0000256" key="6">
    <source>
        <dbReference type="ARBA" id="ARBA00023026"/>
    </source>
</evidence>
<feature type="region of interest" description="Disordered" evidence="8">
    <location>
        <begin position="2417"/>
        <end position="2469"/>
    </location>
</feature>
<dbReference type="InterPro" id="IPR003995">
    <property type="entry name" value="RTX_toxin_determinant-A"/>
</dbReference>
<feature type="compositionally biased region" description="Low complexity" evidence="8">
    <location>
        <begin position="2568"/>
        <end position="2583"/>
    </location>
</feature>
<dbReference type="RefSeq" id="WP_157743719.1">
    <property type="nucleotide sequence ID" value="NZ_JBHLYF010000023.1"/>
</dbReference>
<feature type="compositionally biased region" description="Basic and acidic residues" evidence="8">
    <location>
        <begin position="2436"/>
        <end position="2445"/>
    </location>
</feature>
<organism evidence="10 11">
    <name type="scientific">Micromonospora siamensis</name>
    <dbReference type="NCBI Taxonomy" id="299152"/>
    <lineage>
        <taxon>Bacteria</taxon>
        <taxon>Bacillati</taxon>
        <taxon>Actinomycetota</taxon>
        <taxon>Actinomycetes</taxon>
        <taxon>Micromonosporales</taxon>
        <taxon>Micromonosporaceae</taxon>
        <taxon>Micromonospora</taxon>
    </lineage>
</organism>
<keyword evidence="6" id="KW-0843">Virulence</keyword>
<dbReference type="GO" id="GO:0090729">
    <property type="term" value="F:toxin activity"/>
    <property type="evidence" value="ECO:0007669"/>
    <property type="project" value="UniProtKB-KW"/>
</dbReference>
<dbReference type="PANTHER" id="PTHR38340">
    <property type="entry name" value="S-LAYER PROTEIN"/>
    <property type="match status" value="1"/>
</dbReference>
<evidence type="ECO:0000256" key="4">
    <source>
        <dbReference type="ARBA" id="ARBA00022656"/>
    </source>
</evidence>
<reference evidence="10 11" key="1">
    <citation type="submission" date="2016-06" db="EMBL/GenBank/DDBJ databases">
        <authorList>
            <person name="Kjaerup R.B."/>
            <person name="Dalgaard T.S."/>
            <person name="Juul-Madsen H.R."/>
        </authorList>
    </citation>
    <scope>NUCLEOTIDE SEQUENCE [LARGE SCALE GENOMIC DNA]</scope>
    <source>
        <strain evidence="10 11">DSM 45097</strain>
    </source>
</reference>
<dbReference type="SUPFAM" id="SSF51120">
    <property type="entry name" value="beta-Roll"/>
    <property type="match status" value="7"/>
</dbReference>
<keyword evidence="5" id="KW-0677">Repeat</keyword>
<comment type="subcellular location">
    <subcellularLocation>
        <location evidence="1">Membrane</location>
    </subcellularLocation>
    <subcellularLocation>
        <location evidence="2">Secreted</location>
    </subcellularLocation>
</comment>
<dbReference type="Pfam" id="PF00353">
    <property type="entry name" value="HemolysinCabind"/>
    <property type="match status" value="13"/>
</dbReference>
<keyword evidence="11" id="KW-1185">Reference proteome</keyword>
<keyword evidence="7" id="KW-0472">Membrane</keyword>
<dbReference type="GO" id="GO:0005576">
    <property type="term" value="C:extracellular region"/>
    <property type="evidence" value="ECO:0007669"/>
    <property type="project" value="UniProtKB-SubCell"/>
</dbReference>
<evidence type="ECO:0000256" key="7">
    <source>
        <dbReference type="ARBA" id="ARBA00023136"/>
    </source>
</evidence>
<dbReference type="GO" id="GO:0005509">
    <property type="term" value="F:calcium ion binding"/>
    <property type="evidence" value="ECO:0007669"/>
    <property type="project" value="InterPro"/>
</dbReference>
<feature type="chain" id="PRO_5008718975" evidence="9">
    <location>
        <begin position="31"/>
        <end position="3220"/>
    </location>
</feature>
<evidence type="ECO:0000256" key="9">
    <source>
        <dbReference type="SAM" id="SignalP"/>
    </source>
</evidence>